<organism evidence="2 3">
    <name type="scientific">Hydnomerulius pinastri MD-312</name>
    <dbReference type="NCBI Taxonomy" id="994086"/>
    <lineage>
        <taxon>Eukaryota</taxon>
        <taxon>Fungi</taxon>
        <taxon>Dikarya</taxon>
        <taxon>Basidiomycota</taxon>
        <taxon>Agaricomycotina</taxon>
        <taxon>Agaricomycetes</taxon>
        <taxon>Agaricomycetidae</taxon>
        <taxon>Boletales</taxon>
        <taxon>Boletales incertae sedis</taxon>
        <taxon>Leucogyrophana</taxon>
    </lineage>
</organism>
<sequence>MSGTAYFTMAILQVERWLLRVFLRIEEKKLITECRFWMLGNSQSDYDMARGDKGNEWTSFNEGLYFEEVGMLWHVPPTSASAIQSTCVEAQQKLNRKGVPVACDKLPPTISCITSCITSFAERATVLSDTWVRAPRHGQRKYLYGTSNGIRQWLGIQRNFTIDQQGITAEIVCQTQYSSSYELNFTNTNIAVPVPESGSASTAYTLIAWNSTANCNTSVYLTLPAATCLTSFRNKGSVAAQCGGNWLPPLVIATQGFYKYDFLPPTICEVTPLITTIRVDYTDGGIINASEIVSNRTFTADESDLLFYLAGVANYYARHAQGLLNNITGDTVFSIYSGEINTPISSGTDEVYSTLEDYWRGVVKFSATFLQAGYSAEGAFQAGIPSNMTAPLNGTMYIMTMGWANRGPIYIFSILPLGIGTVLIVLTAVHSLVQSWKERDNEDKQTSFDVSDTLLLIIASAGGNLTSKLSGFDNVGLLESERGHQSTAS</sequence>
<dbReference type="Proteomes" id="UP000053820">
    <property type="component" value="Unassembled WGS sequence"/>
</dbReference>
<dbReference type="EMBL" id="KN839864">
    <property type="protein sequence ID" value="KIJ61267.1"/>
    <property type="molecule type" value="Genomic_DNA"/>
</dbReference>
<gene>
    <name evidence="2" type="ORF">HYDPIDRAFT_189685</name>
</gene>
<dbReference type="OrthoDB" id="3351168at2759"/>
<proteinExistence type="predicted"/>
<reference evidence="2 3" key="1">
    <citation type="submission" date="2014-04" db="EMBL/GenBank/DDBJ databases">
        <title>Evolutionary Origins and Diversification of the Mycorrhizal Mutualists.</title>
        <authorList>
            <consortium name="DOE Joint Genome Institute"/>
            <consortium name="Mycorrhizal Genomics Consortium"/>
            <person name="Kohler A."/>
            <person name="Kuo A."/>
            <person name="Nagy L.G."/>
            <person name="Floudas D."/>
            <person name="Copeland A."/>
            <person name="Barry K.W."/>
            <person name="Cichocki N."/>
            <person name="Veneault-Fourrey C."/>
            <person name="LaButti K."/>
            <person name="Lindquist E.A."/>
            <person name="Lipzen A."/>
            <person name="Lundell T."/>
            <person name="Morin E."/>
            <person name="Murat C."/>
            <person name="Riley R."/>
            <person name="Ohm R."/>
            <person name="Sun H."/>
            <person name="Tunlid A."/>
            <person name="Henrissat B."/>
            <person name="Grigoriev I.V."/>
            <person name="Hibbett D.S."/>
            <person name="Martin F."/>
        </authorList>
    </citation>
    <scope>NUCLEOTIDE SEQUENCE [LARGE SCALE GENOMIC DNA]</scope>
    <source>
        <strain evidence="2 3">MD-312</strain>
    </source>
</reference>
<name>A0A0C9WC00_9AGAM</name>
<evidence type="ECO:0000256" key="1">
    <source>
        <dbReference type="SAM" id="Phobius"/>
    </source>
</evidence>
<keyword evidence="1" id="KW-1133">Transmembrane helix</keyword>
<keyword evidence="3" id="KW-1185">Reference proteome</keyword>
<feature type="transmembrane region" description="Helical" evidence="1">
    <location>
        <begin position="409"/>
        <end position="429"/>
    </location>
</feature>
<keyword evidence="1" id="KW-0472">Membrane</keyword>
<accession>A0A0C9WC00</accession>
<keyword evidence="1" id="KW-0812">Transmembrane</keyword>
<evidence type="ECO:0000313" key="2">
    <source>
        <dbReference type="EMBL" id="KIJ61267.1"/>
    </source>
</evidence>
<evidence type="ECO:0000313" key="3">
    <source>
        <dbReference type="Proteomes" id="UP000053820"/>
    </source>
</evidence>
<dbReference type="AlphaFoldDB" id="A0A0C9WC00"/>
<protein>
    <submittedName>
        <fullName evidence="2">Uncharacterized protein</fullName>
    </submittedName>
</protein>
<dbReference type="HOGENOM" id="CLU_557839_0_0_1"/>